<gene>
    <name evidence="2" type="ORF">B0H67DRAFT_187958</name>
</gene>
<accession>A0AA40E2P2</accession>
<dbReference type="AlphaFoldDB" id="A0AA40E2P2"/>
<proteinExistence type="predicted"/>
<evidence type="ECO:0000256" key="1">
    <source>
        <dbReference type="SAM" id="Phobius"/>
    </source>
</evidence>
<evidence type="ECO:0000313" key="2">
    <source>
        <dbReference type="EMBL" id="KAK0720438.1"/>
    </source>
</evidence>
<keyword evidence="1" id="KW-1133">Transmembrane helix</keyword>
<feature type="transmembrane region" description="Helical" evidence="1">
    <location>
        <begin position="20"/>
        <end position="40"/>
    </location>
</feature>
<dbReference type="Proteomes" id="UP001172102">
    <property type="component" value="Unassembled WGS sequence"/>
</dbReference>
<evidence type="ECO:0000313" key="3">
    <source>
        <dbReference type="Proteomes" id="UP001172102"/>
    </source>
</evidence>
<sequence length="113" mass="12788">MHANSENDSVQVNTAPIARSTAAISRFFFLFSFLSLPSHYCRMGLLLSAKTWSRFVGHWRAFFFFPALGIFDVNKDLLWCATLVRFLVLFGLYWSSCVWLGPASPAIILTVCT</sequence>
<dbReference type="EMBL" id="JAUKUA010000003">
    <property type="protein sequence ID" value="KAK0720438.1"/>
    <property type="molecule type" value="Genomic_DNA"/>
</dbReference>
<comment type="caution">
    <text evidence="2">The sequence shown here is derived from an EMBL/GenBank/DDBJ whole genome shotgun (WGS) entry which is preliminary data.</text>
</comment>
<organism evidence="2 3">
    <name type="scientific">Lasiosphaeris hirsuta</name>
    <dbReference type="NCBI Taxonomy" id="260670"/>
    <lineage>
        <taxon>Eukaryota</taxon>
        <taxon>Fungi</taxon>
        <taxon>Dikarya</taxon>
        <taxon>Ascomycota</taxon>
        <taxon>Pezizomycotina</taxon>
        <taxon>Sordariomycetes</taxon>
        <taxon>Sordariomycetidae</taxon>
        <taxon>Sordariales</taxon>
        <taxon>Lasiosphaeriaceae</taxon>
        <taxon>Lasiosphaeris</taxon>
    </lineage>
</organism>
<name>A0AA40E2P2_9PEZI</name>
<keyword evidence="3" id="KW-1185">Reference proteome</keyword>
<feature type="transmembrane region" description="Helical" evidence="1">
    <location>
        <begin position="91"/>
        <end position="112"/>
    </location>
</feature>
<protein>
    <submittedName>
        <fullName evidence="2">Uncharacterized protein</fullName>
    </submittedName>
</protein>
<keyword evidence="1" id="KW-0812">Transmembrane</keyword>
<keyword evidence="1" id="KW-0472">Membrane</keyword>
<reference evidence="2" key="1">
    <citation type="submission" date="2023-06" db="EMBL/GenBank/DDBJ databases">
        <title>Genome-scale phylogeny and comparative genomics of the fungal order Sordariales.</title>
        <authorList>
            <consortium name="Lawrence Berkeley National Laboratory"/>
            <person name="Hensen N."/>
            <person name="Bonometti L."/>
            <person name="Westerberg I."/>
            <person name="Brannstrom I.O."/>
            <person name="Guillou S."/>
            <person name="Cros-Aarteil S."/>
            <person name="Calhoun S."/>
            <person name="Haridas S."/>
            <person name="Kuo A."/>
            <person name="Mondo S."/>
            <person name="Pangilinan J."/>
            <person name="Riley R."/>
            <person name="Labutti K."/>
            <person name="Andreopoulos B."/>
            <person name="Lipzen A."/>
            <person name="Chen C."/>
            <person name="Yanf M."/>
            <person name="Daum C."/>
            <person name="Ng V."/>
            <person name="Clum A."/>
            <person name="Steindorff A."/>
            <person name="Ohm R."/>
            <person name="Martin F."/>
            <person name="Silar P."/>
            <person name="Natvig D."/>
            <person name="Lalanne C."/>
            <person name="Gautier V."/>
            <person name="Ament-Velasquez S.L."/>
            <person name="Kruys A."/>
            <person name="Hutchinson M.I."/>
            <person name="Powell A.J."/>
            <person name="Barry K."/>
            <person name="Miller A.N."/>
            <person name="Grigoriev I.V."/>
            <person name="Debuchy R."/>
            <person name="Gladieux P."/>
            <person name="Thoren M.H."/>
            <person name="Johannesson H."/>
        </authorList>
    </citation>
    <scope>NUCLEOTIDE SEQUENCE</scope>
    <source>
        <strain evidence="2">SMH4607-1</strain>
    </source>
</reference>
<feature type="transmembrane region" description="Helical" evidence="1">
    <location>
        <begin position="52"/>
        <end position="71"/>
    </location>
</feature>